<dbReference type="AlphaFoldDB" id="Q978N9"/>
<dbReference type="InterPro" id="IPR034457">
    <property type="entry name" value="Organic_radical-activating"/>
</dbReference>
<dbReference type="GO" id="GO:0046872">
    <property type="term" value="F:metal ion binding"/>
    <property type="evidence" value="ECO:0007669"/>
    <property type="project" value="UniProtKB-KW"/>
</dbReference>
<comment type="cofactor">
    <cofactor evidence="6">
        <name>[4Fe-4S] cluster</name>
        <dbReference type="ChEBI" id="CHEBI:49883"/>
    </cofactor>
    <text evidence="6">Binds 1 [4Fe-4S] cluster. The cluster is coordinated with 3 cysteines and an exchangeable S-adenosyl-L-methionine.</text>
</comment>
<dbReference type="GO" id="GO:0003824">
    <property type="term" value="F:catalytic activity"/>
    <property type="evidence" value="ECO:0007669"/>
    <property type="project" value="InterPro"/>
</dbReference>
<dbReference type="EMBL" id="BA000011">
    <property type="protein sequence ID" value="BAB60518.1"/>
    <property type="molecule type" value="Genomic_DNA"/>
</dbReference>
<evidence type="ECO:0000256" key="2">
    <source>
        <dbReference type="ARBA" id="ARBA00022691"/>
    </source>
</evidence>
<dbReference type="eggNOG" id="arCOG00946">
    <property type="taxonomic scope" value="Archaea"/>
</dbReference>
<dbReference type="InterPro" id="IPR058240">
    <property type="entry name" value="rSAM_sf"/>
</dbReference>
<gene>
    <name evidence="8" type="ORF">TVG1422495</name>
</gene>
<dbReference type="STRING" id="273116.gene:9382184"/>
<evidence type="ECO:0000256" key="6">
    <source>
        <dbReference type="PIRSR" id="PIRSR004869-50"/>
    </source>
</evidence>
<dbReference type="Proteomes" id="UP000001017">
    <property type="component" value="Chromosome"/>
</dbReference>
<protein>
    <submittedName>
        <fullName evidence="8">Pyruvate formate-lyase activating enzyme</fullName>
    </submittedName>
</protein>
<dbReference type="GO" id="GO:0051539">
    <property type="term" value="F:4 iron, 4 sulfur cluster binding"/>
    <property type="evidence" value="ECO:0007669"/>
    <property type="project" value="UniProtKB-KW"/>
</dbReference>
<dbReference type="PANTHER" id="PTHR30352:SF5">
    <property type="entry name" value="PYRUVATE FORMATE-LYASE 1-ACTIVATING ENZYME"/>
    <property type="match status" value="1"/>
</dbReference>
<evidence type="ECO:0000256" key="3">
    <source>
        <dbReference type="ARBA" id="ARBA00022723"/>
    </source>
</evidence>
<dbReference type="SFLD" id="SFLDS00029">
    <property type="entry name" value="Radical_SAM"/>
    <property type="match status" value="1"/>
</dbReference>
<dbReference type="Gene3D" id="3.20.20.70">
    <property type="entry name" value="Aldolase class I"/>
    <property type="match status" value="1"/>
</dbReference>
<dbReference type="SUPFAM" id="SSF102114">
    <property type="entry name" value="Radical SAM enzymes"/>
    <property type="match status" value="1"/>
</dbReference>
<keyword evidence="5 6" id="KW-0411">Iron-sulfur</keyword>
<evidence type="ECO:0000313" key="8">
    <source>
        <dbReference type="EMBL" id="BAB60518.1"/>
    </source>
</evidence>
<dbReference type="HOGENOM" id="CLU_044176_1_0_2"/>
<feature type="binding site" evidence="6">
    <location>
        <position position="109"/>
    </location>
    <ligand>
        <name>[4Fe-4S] cluster</name>
        <dbReference type="ChEBI" id="CHEBI:49883"/>
        <note>4Fe-4S-S-AdoMet</note>
    </ligand>
</feature>
<organism evidence="8 9">
    <name type="scientific">Thermoplasma volcanium (strain ATCC 51530 / DSM 4299 / JCM 9571 / NBRC 15438 / GSS1)</name>
    <dbReference type="NCBI Taxonomy" id="273116"/>
    <lineage>
        <taxon>Archaea</taxon>
        <taxon>Methanobacteriati</taxon>
        <taxon>Thermoplasmatota</taxon>
        <taxon>Thermoplasmata</taxon>
        <taxon>Thermoplasmatales</taxon>
        <taxon>Thermoplasmataceae</taxon>
        <taxon>Thermoplasma</taxon>
    </lineage>
</organism>
<dbReference type="PhylomeDB" id="Q978N9"/>
<dbReference type="PANTHER" id="PTHR30352">
    <property type="entry name" value="PYRUVATE FORMATE-LYASE-ACTIVATING ENZYME"/>
    <property type="match status" value="1"/>
</dbReference>
<dbReference type="PROSITE" id="PS51918">
    <property type="entry name" value="RADICAL_SAM"/>
    <property type="match status" value="1"/>
</dbReference>
<keyword evidence="1" id="KW-0004">4Fe-4S</keyword>
<dbReference type="InterPro" id="IPR013785">
    <property type="entry name" value="Aldolase_TIM"/>
</dbReference>
<dbReference type="PIRSF" id="PIRSF004869">
    <property type="entry name" value="PflX_prd"/>
    <property type="match status" value="1"/>
</dbReference>
<reference evidence="8 9" key="1">
    <citation type="journal article" date="1999" name="Proc. Jpn. Acad.">
        <title>Determination of the complete genomic DNA sequence of Thermoplasma volvanium GSS1.</title>
        <authorList>
            <person name="Kawashima T."/>
            <person name="Yamamoto Y."/>
            <person name="Aramaki H."/>
            <person name="Nunoshiba T."/>
            <person name="Kawamoto T."/>
            <person name="Watanabe K."/>
            <person name="Yamazaki M."/>
            <person name="Kanehori K."/>
            <person name="Amano N."/>
            <person name="Ohya Y."/>
            <person name="Makino K."/>
            <person name="Suzuki M."/>
        </authorList>
    </citation>
    <scope>NUCLEOTIDE SEQUENCE [LARGE SCALE GENOMIC DNA]</scope>
    <source>
        <strain evidence="9">ATCC 51530 / DSM 4299 / JCM 9571 / NBRC 15438 / GSS1</strain>
    </source>
</reference>
<dbReference type="KEGG" id="tvo:TVG1422495"/>
<evidence type="ECO:0000313" key="9">
    <source>
        <dbReference type="Proteomes" id="UP000001017"/>
    </source>
</evidence>
<keyword evidence="4 6" id="KW-0408">Iron</keyword>
<dbReference type="InterPro" id="IPR027596">
    <property type="entry name" value="AmmeMemoSam_rS"/>
</dbReference>
<dbReference type="NCBIfam" id="TIGR04337">
    <property type="entry name" value="AmmeMemoSam_rS"/>
    <property type="match status" value="1"/>
</dbReference>
<accession>Q978N9</accession>
<evidence type="ECO:0000256" key="1">
    <source>
        <dbReference type="ARBA" id="ARBA00022485"/>
    </source>
</evidence>
<proteinExistence type="predicted"/>
<feature type="binding site" evidence="6">
    <location>
        <position position="112"/>
    </location>
    <ligand>
        <name>[4Fe-4S] cluster</name>
        <dbReference type="ChEBI" id="CHEBI:49883"/>
        <note>4Fe-4S-S-AdoMet</note>
    </ligand>
</feature>
<feature type="domain" description="Radical SAM core" evidence="7">
    <location>
        <begin position="90"/>
        <end position="306"/>
    </location>
</feature>
<sequence>MIQDAKGINARSGSLCIMFVSVRKPSKAVLFKKEGETVVCTACRRYCRLKNNQIGFCGVRKNINGNLYLLVYGMPAAINIDPIEKKPILHMYPNSLIYSISTVGCSFACQYCQNYDISQRRNIEGFDYSPEEIVNSAIEDGCRGIAYTYNEPSIFMEFAHDVGILARKRGLINIFVTNGYETPEAVEYSKDFLDAATVDFKGNASNDFYRKYISVPSADPIFDTIKLMKESGIHVEITDLVVPRVGDKLSDARSMLERLISILGYEFPISFLRFHPDYKMMDLPPTPLETLKAHYNLAVSMGLKYVYIGNVPGYYEDTYCPNCHSLLIKRHGFNSSVVGLNDDGACKKCGYRTGILIGNNNRIDYIN</sequence>
<dbReference type="SFLD" id="SFLDG01101">
    <property type="entry name" value="Uncharacterised_Radical_SAM_Su"/>
    <property type="match status" value="1"/>
</dbReference>
<reference evidence="8 9" key="2">
    <citation type="journal article" date="2000" name="Proc. Natl. Acad. Sci. U.S.A.">
        <title>Archaeal adaptation to higher temperatures revealed by genomic sequence of Thermoplasma volcanium.</title>
        <authorList>
            <person name="Kawashima T."/>
            <person name="Amano N."/>
            <person name="Koike H."/>
            <person name="Makino S."/>
            <person name="Higuchi S."/>
            <person name="Kawashima-Ohya Y."/>
            <person name="Watanabe K."/>
            <person name="Yamazaki M."/>
            <person name="Kanehori K."/>
            <person name="Kawamoto T."/>
            <person name="Nunoshiba T."/>
            <person name="Yamamoto Y."/>
            <person name="Aramaki H."/>
            <person name="Makino K."/>
            <person name="Suzuki M."/>
        </authorList>
    </citation>
    <scope>NUCLEOTIDE SEQUENCE [LARGE SCALE GENOMIC DNA]</scope>
    <source>
        <strain evidence="9">ATCC 51530 / DSM 4299 / JCM 9571 / NBRC 15438 / GSS1</strain>
    </source>
</reference>
<dbReference type="InterPro" id="IPR016431">
    <property type="entry name" value="Pyrv-formate_lyase-activ_prd"/>
</dbReference>
<evidence type="ECO:0000256" key="5">
    <source>
        <dbReference type="ARBA" id="ARBA00023014"/>
    </source>
</evidence>
<keyword evidence="9" id="KW-1185">Reference proteome</keyword>
<keyword evidence="2 6" id="KW-0949">S-adenosyl-L-methionine</keyword>
<evidence type="ECO:0000259" key="7">
    <source>
        <dbReference type="PROSITE" id="PS51918"/>
    </source>
</evidence>
<dbReference type="Pfam" id="PF04055">
    <property type="entry name" value="Radical_SAM"/>
    <property type="match status" value="1"/>
</dbReference>
<keyword evidence="8" id="KW-0670">Pyruvate</keyword>
<keyword evidence="3 6" id="KW-0479">Metal-binding</keyword>
<name>Q978N9_THEVO</name>
<dbReference type="CDD" id="cd01335">
    <property type="entry name" value="Radical_SAM"/>
    <property type="match status" value="1"/>
</dbReference>
<dbReference type="PaxDb" id="273116-14325615"/>
<evidence type="ECO:0000256" key="4">
    <source>
        <dbReference type="ARBA" id="ARBA00023004"/>
    </source>
</evidence>
<dbReference type="InterPro" id="IPR007197">
    <property type="entry name" value="rSAM"/>
</dbReference>
<feature type="binding site" evidence="6">
    <location>
        <position position="105"/>
    </location>
    <ligand>
        <name>[4Fe-4S] cluster</name>
        <dbReference type="ChEBI" id="CHEBI:49883"/>
        <note>4Fe-4S-S-AdoMet</note>
    </ligand>
</feature>